<dbReference type="PROSITE" id="PS51762">
    <property type="entry name" value="GH16_2"/>
    <property type="match status" value="1"/>
</dbReference>
<dbReference type="Pfam" id="PF00722">
    <property type="entry name" value="Glyco_hydro_16"/>
    <property type="match status" value="1"/>
</dbReference>
<dbReference type="GO" id="GO:0009277">
    <property type="term" value="C:fungal-type cell wall"/>
    <property type="evidence" value="ECO:0007669"/>
    <property type="project" value="TreeGrafter"/>
</dbReference>
<keyword evidence="1" id="KW-0732">Signal</keyword>
<sequence>MFLPVLLILLLVTHTLQTACDAVQDPSCLMSNSALQGTFSHIFSSPSPQFFAQTTPSGVEYCDQGLKLTLRDRFDNPSLVSKFYILHGKVEVKVKAAEGQGVISSCYLQSDDQDEIDIVEGFGGDPFKVQSNFFVKGNTSNYDRDGYHRTSQSTLDSFITYGIEWTSHTLTWYINGDLVRVLDRNNEHGYPTSPMQVKFSLWAGGDPTNHPGTVEWAGGLTNYVEAPFSMYVESLHVEDYSSGRHYKYGNGPNQW</sequence>
<evidence type="ECO:0000259" key="2">
    <source>
        <dbReference type="PROSITE" id="PS51762"/>
    </source>
</evidence>
<dbReference type="Gene3D" id="2.60.120.200">
    <property type="match status" value="1"/>
</dbReference>
<dbReference type="OrthoDB" id="4781at2759"/>
<reference evidence="4" key="1">
    <citation type="submission" date="2016-05" db="EMBL/GenBank/DDBJ databases">
        <title>Comparative genomics of biotechnologically important yeasts.</title>
        <authorList>
            <consortium name="DOE Joint Genome Institute"/>
            <person name="Riley R."/>
            <person name="Haridas S."/>
            <person name="Wolfe K.H."/>
            <person name="Lopes M.R."/>
            <person name="Hittinger C.T."/>
            <person name="Goker M."/>
            <person name="Salamov A."/>
            <person name="Wisecaver J."/>
            <person name="Long T.M."/>
            <person name="Aerts A.L."/>
            <person name="Barry K."/>
            <person name="Choi C."/>
            <person name="Clum A."/>
            <person name="Coughlan A.Y."/>
            <person name="Deshpande S."/>
            <person name="Douglass A.P."/>
            <person name="Hanson S.J."/>
            <person name="Klenk H.-P."/>
            <person name="Labutti K."/>
            <person name="Lapidus A."/>
            <person name="Lindquist E."/>
            <person name="Lipzen A."/>
            <person name="Meier-Kolthoff J.P."/>
            <person name="Ohm R.A."/>
            <person name="Otillar R.P."/>
            <person name="Pangilinan J."/>
            <person name="Peng Y."/>
            <person name="Rokas A."/>
            <person name="Rosa C.A."/>
            <person name="Scheuner C."/>
            <person name="Sibirny A.A."/>
            <person name="Slot J.C."/>
            <person name="Stielow J.B."/>
            <person name="Sun H."/>
            <person name="Kurtzman C.P."/>
            <person name="Blackwell M."/>
            <person name="Grigoriev I.V."/>
            <person name="Jeffries T.W."/>
        </authorList>
    </citation>
    <scope>NUCLEOTIDE SEQUENCE [LARGE SCALE GENOMIC DNA]</scope>
    <source>
        <strain evidence="4">NRRL Y-17324</strain>
    </source>
</reference>
<dbReference type="GO" id="GO:0005975">
    <property type="term" value="P:carbohydrate metabolic process"/>
    <property type="evidence" value="ECO:0007669"/>
    <property type="project" value="InterPro"/>
</dbReference>
<keyword evidence="4" id="KW-1185">Reference proteome</keyword>
<accession>A0A1E4SH45</accession>
<gene>
    <name evidence="3" type="ORF">CANTADRAFT_53307</name>
</gene>
<organism evidence="3 4">
    <name type="scientific">Suhomyces tanzawaensis NRRL Y-17324</name>
    <dbReference type="NCBI Taxonomy" id="984487"/>
    <lineage>
        <taxon>Eukaryota</taxon>
        <taxon>Fungi</taxon>
        <taxon>Dikarya</taxon>
        <taxon>Ascomycota</taxon>
        <taxon>Saccharomycotina</taxon>
        <taxon>Pichiomycetes</taxon>
        <taxon>Debaryomycetaceae</taxon>
        <taxon>Suhomyces</taxon>
    </lineage>
</organism>
<dbReference type="STRING" id="984487.A0A1E4SH45"/>
<dbReference type="Proteomes" id="UP000094285">
    <property type="component" value="Unassembled WGS sequence"/>
</dbReference>
<dbReference type="GO" id="GO:0016757">
    <property type="term" value="F:glycosyltransferase activity"/>
    <property type="evidence" value="ECO:0007669"/>
    <property type="project" value="TreeGrafter"/>
</dbReference>
<protein>
    <submittedName>
        <fullName evidence="3">Glycoside hydrolase family 16 protein</fullName>
    </submittedName>
</protein>
<dbReference type="InterPro" id="IPR000757">
    <property type="entry name" value="Beta-glucanase-like"/>
</dbReference>
<dbReference type="PANTHER" id="PTHR10963">
    <property type="entry name" value="GLYCOSYL HYDROLASE-RELATED"/>
    <property type="match status" value="1"/>
</dbReference>
<evidence type="ECO:0000256" key="1">
    <source>
        <dbReference type="SAM" id="SignalP"/>
    </source>
</evidence>
<dbReference type="CDD" id="cd02183">
    <property type="entry name" value="GH16_fungal_CRH1_transglycosylase"/>
    <property type="match status" value="1"/>
</dbReference>
<dbReference type="InterPro" id="IPR050546">
    <property type="entry name" value="Glycosyl_Hydrlase_16"/>
</dbReference>
<evidence type="ECO:0000313" key="4">
    <source>
        <dbReference type="Proteomes" id="UP000094285"/>
    </source>
</evidence>
<evidence type="ECO:0000313" key="3">
    <source>
        <dbReference type="EMBL" id="ODV78742.1"/>
    </source>
</evidence>
<feature type="non-terminal residue" evidence="3">
    <location>
        <position position="255"/>
    </location>
</feature>
<dbReference type="AlphaFoldDB" id="A0A1E4SH45"/>
<dbReference type="GO" id="GO:0004553">
    <property type="term" value="F:hydrolase activity, hydrolyzing O-glycosyl compounds"/>
    <property type="evidence" value="ECO:0007669"/>
    <property type="project" value="InterPro"/>
</dbReference>
<dbReference type="RefSeq" id="XP_020063864.1">
    <property type="nucleotide sequence ID" value="XM_020210190.1"/>
</dbReference>
<feature type="chain" id="PRO_5009162818" evidence="1">
    <location>
        <begin position="23"/>
        <end position="255"/>
    </location>
</feature>
<dbReference type="GeneID" id="30984326"/>
<feature type="domain" description="GH16" evidence="2">
    <location>
        <begin position="1"/>
        <end position="232"/>
    </location>
</feature>
<feature type="signal peptide" evidence="1">
    <location>
        <begin position="1"/>
        <end position="22"/>
    </location>
</feature>
<dbReference type="EMBL" id="KV453913">
    <property type="protein sequence ID" value="ODV78742.1"/>
    <property type="molecule type" value="Genomic_DNA"/>
</dbReference>
<keyword evidence="3" id="KW-0378">Hydrolase</keyword>
<proteinExistence type="predicted"/>
<dbReference type="SUPFAM" id="SSF49899">
    <property type="entry name" value="Concanavalin A-like lectins/glucanases"/>
    <property type="match status" value="1"/>
</dbReference>
<dbReference type="InterPro" id="IPR013320">
    <property type="entry name" value="ConA-like_dom_sf"/>
</dbReference>
<dbReference type="PANTHER" id="PTHR10963:SF68">
    <property type="entry name" value="GLYCOSIDASE CRH1-RELATED"/>
    <property type="match status" value="1"/>
</dbReference>
<dbReference type="GO" id="GO:0031505">
    <property type="term" value="P:fungal-type cell wall organization"/>
    <property type="evidence" value="ECO:0007669"/>
    <property type="project" value="TreeGrafter"/>
</dbReference>
<name>A0A1E4SH45_9ASCO</name>